<feature type="domain" description="HTH myb-type" evidence="8">
    <location>
        <begin position="92"/>
        <end position="121"/>
    </location>
</feature>
<evidence type="ECO:0000256" key="6">
    <source>
        <dbReference type="ARBA" id="ARBA00023242"/>
    </source>
</evidence>
<keyword evidence="3" id="KW-0805">Transcription regulation</keyword>
<dbReference type="AlphaFoldDB" id="A0A7J8MAE2"/>
<dbReference type="PANTHER" id="PTHR47995:SF18">
    <property type="entry name" value="TRANSCRIPTION FACTOR MYB65"/>
    <property type="match status" value="1"/>
</dbReference>
<dbReference type="PANTHER" id="PTHR47995">
    <property type="entry name" value="TRANSCRIPTION FACTOR MYB33-RELATED"/>
    <property type="match status" value="1"/>
</dbReference>
<dbReference type="SUPFAM" id="SSF46689">
    <property type="entry name" value="Homeodomain-like"/>
    <property type="match status" value="1"/>
</dbReference>
<keyword evidence="2" id="KW-0677">Repeat</keyword>
<proteinExistence type="predicted"/>
<dbReference type="InterPro" id="IPR017930">
    <property type="entry name" value="Myb_dom"/>
</dbReference>
<evidence type="ECO:0000313" key="10">
    <source>
        <dbReference type="Proteomes" id="UP000593572"/>
    </source>
</evidence>
<organism evidence="9 10">
    <name type="scientific">Gossypium lobatum</name>
    <dbReference type="NCBI Taxonomy" id="34289"/>
    <lineage>
        <taxon>Eukaryota</taxon>
        <taxon>Viridiplantae</taxon>
        <taxon>Streptophyta</taxon>
        <taxon>Embryophyta</taxon>
        <taxon>Tracheophyta</taxon>
        <taxon>Spermatophyta</taxon>
        <taxon>Magnoliopsida</taxon>
        <taxon>eudicotyledons</taxon>
        <taxon>Gunneridae</taxon>
        <taxon>Pentapetalae</taxon>
        <taxon>rosids</taxon>
        <taxon>malvids</taxon>
        <taxon>Malvales</taxon>
        <taxon>Malvaceae</taxon>
        <taxon>Malvoideae</taxon>
        <taxon>Gossypium</taxon>
    </lineage>
</organism>
<evidence type="ECO:0000256" key="1">
    <source>
        <dbReference type="ARBA" id="ARBA00004123"/>
    </source>
</evidence>
<evidence type="ECO:0000259" key="7">
    <source>
        <dbReference type="PROSITE" id="PS50090"/>
    </source>
</evidence>
<dbReference type="PROSITE" id="PS50090">
    <property type="entry name" value="MYB_LIKE"/>
    <property type="match status" value="2"/>
</dbReference>
<sequence>MMMMMGGNNQFTAQNEGGEFLGSNGMNSGGGREGEIPLKKGPWTAIEDAVLVEYVRSHGEGSWNAVQKNTGLARCGKSCRLRWVNHLRPNLKKGSFSPEEEKIIIELHAKMGNKWARMATQ</sequence>
<keyword evidence="10" id="KW-1185">Reference proteome</keyword>
<feature type="non-terminal residue" evidence="9">
    <location>
        <position position="121"/>
    </location>
</feature>
<dbReference type="FunFam" id="1.10.10.60:FF:000001">
    <property type="entry name" value="MYB-related transcription factor"/>
    <property type="match status" value="1"/>
</dbReference>
<comment type="subcellular location">
    <subcellularLocation>
        <location evidence="1">Nucleus</location>
    </subcellularLocation>
</comment>
<dbReference type="Pfam" id="PF00249">
    <property type="entry name" value="Myb_DNA-binding"/>
    <property type="match status" value="2"/>
</dbReference>
<feature type="domain" description="Myb-like" evidence="7">
    <location>
        <begin position="35"/>
        <end position="87"/>
    </location>
</feature>
<protein>
    <submittedName>
        <fullName evidence="9">Uncharacterized protein</fullName>
    </submittedName>
</protein>
<dbReference type="GO" id="GO:0003677">
    <property type="term" value="F:DNA binding"/>
    <property type="evidence" value="ECO:0007669"/>
    <property type="project" value="UniProtKB-KW"/>
</dbReference>
<dbReference type="CDD" id="cd00167">
    <property type="entry name" value="SANT"/>
    <property type="match status" value="1"/>
</dbReference>
<dbReference type="GO" id="GO:0005634">
    <property type="term" value="C:nucleus"/>
    <property type="evidence" value="ECO:0007669"/>
    <property type="project" value="UniProtKB-SubCell"/>
</dbReference>
<accession>A0A7J8MAE2</accession>
<feature type="domain" description="HTH myb-type" evidence="8">
    <location>
        <begin position="35"/>
        <end position="91"/>
    </location>
</feature>
<keyword evidence="4" id="KW-0238">DNA-binding</keyword>
<gene>
    <name evidence="9" type="ORF">Golob_018414</name>
</gene>
<evidence type="ECO:0000256" key="4">
    <source>
        <dbReference type="ARBA" id="ARBA00023125"/>
    </source>
</evidence>
<dbReference type="InterPro" id="IPR001005">
    <property type="entry name" value="SANT/Myb"/>
</dbReference>
<dbReference type="EMBL" id="JABEZX010000007">
    <property type="protein sequence ID" value="MBA0561603.1"/>
    <property type="molecule type" value="Genomic_DNA"/>
</dbReference>
<dbReference type="SMART" id="SM00717">
    <property type="entry name" value="SANT"/>
    <property type="match status" value="1"/>
</dbReference>
<evidence type="ECO:0000256" key="3">
    <source>
        <dbReference type="ARBA" id="ARBA00023015"/>
    </source>
</evidence>
<keyword evidence="6" id="KW-0539">Nucleus</keyword>
<keyword evidence="5" id="KW-0804">Transcription</keyword>
<dbReference type="Proteomes" id="UP000593572">
    <property type="component" value="Unassembled WGS sequence"/>
</dbReference>
<evidence type="ECO:0000313" key="9">
    <source>
        <dbReference type="EMBL" id="MBA0561603.1"/>
    </source>
</evidence>
<comment type="caution">
    <text evidence="9">The sequence shown here is derived from an EMBL/GenBank/DDBJ whole genome shotgun (WGS) entry which is preliminary data.</text>
</comment>
<dbReference type="PROSITE" id="PS51294">
    <property type="entry name" value="HTH_MYB"/>
    <property type="match status" value="2"/>
</dbReference>
<dbReference type="InterPro" id="IPR009057">
    <property type="entry name" value="Homeodomain-like_sf"/>
</dbReference>
<evidence type="ECO:0000256" key="5">
    <source>
        <dbReference type="ARBA" id="ARBA00023163"/>
    </source>
</evidence>
<evidence type="ECO:0000259" key="8">
    <source>
        <dbReference type="PROSITE" id="PS51294"/>
    </source>
</evidence>
<reference evidence="9 10" key="1">
    <citation type="journal article" date="2019" name="Genome Biol. Evol.">
        <title>Insights into the evolution of the New World diploid cottons (Gossypium, subgenus Houzingenia) based on genome sequencing.</title>
        <authorList>
            <person name="Grover C.E."/>
            <person name="Arick M.A. 2nd"/>
            <person name="Thrash A."/>
            <person name="Conover J.L."/>
            <person name="Sanders W.S."/>
            <person name="Peterson D.G."/>
            <person name="Frelichowski J.E."/>
            <person name="Scheffler J.A."/>
            <person name="Scheffler B.E."/>
            <person name="Wendel J.F."/>
        </authorList>
    </citation>
    <scope>NUCLEOTIDE SEQUENCE [LARGE SCALE GENOMIC DNA]</scope>
    <source>
        <strain evidence="9">157</strain>
        <tissue evidence="9">Leaf</tissue>
    </source>
</reference>
<feature type="domain" description="Myb-like" evidence="7">
    <location>
        <begin position="88"/>
        <end position="121"/>
    </location>
</feature>
<dbReference type="Gene3D" id="1.10.10.60">
    <property type="entry name" value="Homeodomain-like"/>
    <property type="match status" value="2"/>
</dbReference>
<evidence type="ECO:0000256" key="2">
    <source>
        <dbReference type="ARBA" id="ARBA00022737"/>
    </source>
</evidence>
<name>A0A7J8MAE2_9ROSI</name>